<comment type="caution">
    <text evidence="2">The sequence shown here is derived from an EMBL/GenBank/DDBJ whole genome shotgun (WGS) entry which is preliminary data.</text>
</comment>
<sequence length="111" mass="12479">MMKKLAFILLSLIIVSCATESDREAVIRELAKKDAIEKLELPEGTKFNNENIEVTETDVEDGTIGVNYLVKITIKSQDRDGNEIVKVHTFKYNKANGDGTSPNHYKLISHE</sequence>
<feature type="chain" id="PRO_5040720584" description="Cystatin domain-containing protein" evidence="1">
    <location>
        <begin position="21"/>
        <end position="111"/>
    </location>
</feature>
<name>A0A9X1UDL8_9FLAO</name>
<dbReference type="PROSITE" id="PS51257">
    <property type="entry name" value="PROKAR_LIPOPROTEIN"/>
    <property type="match status" value="1"/>
</dbReference>
<evidence type="ECO:0000256" key="1">
    <source>
        <dbReference type="SAM" id="SignalP"/>
    </source>
</evidence>
<dbReference type="RefSeq" id="WP_237608786.1">
    <property type="nucleotide sequence ID" value="NZ_JAIRBB010000010.1"/>
</dbReference>
<dbReference type="EMBL" id="JAIRBB010000010">
    <property type="protein sequence ID" value="MCG2431701.1"/>
    <property type="molecule type" value="Genomic_DNA"/>
</dbReference>
<keyword evidence="3" id="KW-1185">Reference proteome</keyword>
<dbReference type="Proteomes" id="UP001139462">
    <property type="component" value="Unassembled WGS sequence"/>
</dbReference>
<evidence type="ECO:0000313" key="2">
    <source>
        <dbReference type="EMBL" id="MCG2431701.1"/>
    </source>
</evidence>
<accession>A0A9X1UDL8</accession>
<reference evidence="2" key="1">
    <citation type="submission" date="2021-09" db="EMBL/GenBank/DDBJ databases">
        <title>Genome of Aequorivita sp. strain F64183.</title>
        <authorList>
            <person name="Wang Y."/>
        </authorList>
    </citation>
    <scope>NUCLEOTIDE SEQUENCE</scope>
    <source>
        <strain evidence="2">F64183</strain>
    </source>
</reference>
<proteinExistence type="predicted"/>
<dbReference type="AlphaFoldDB" id="A0A9X1UDL8"/>
<organism evidence="2 3">
    <name type="scientific">Aequorivita xiaoshiensis</name>
    <dbReference type="NCBI Taxonomy" id="2874476"/>
    <lineage>
        <taxon>Bacteria</taxon>
        <taxon>Pseudomonadati</taxon>
        <taxon>Bacteroidota</taxon>
        <taxon>Flavobacteriia</taxon>
        <taxon>Flavobacteriales</taxon>
        <taxon>Flavobacteriaceae</taxon>
        <taxon>Aequorivita</taxon>
    </lineage>
</organism>
<feature type="signal peptide" evidence="1">
    <location>
        <begin position="1"/>
        <end position="20"/>
    </location>
</feature>
<evidence type="ECO:0000313" key="3">
    <source>
        <dbReference type="Proteomes" id="UP001139462"/>
    </source>
</evidence>
<gene>
    <name evidence="2" type="ORF">K8344_11270</name>
</gene>
<keyword evidence="1" id="KW-0732">Signal</keyword>
<evidence type="ECO:0008006" key="4">
    <source>
        <dbReference type="Google" id="ProtNLM"/>
    </source>
</evidence>
<protein>
    <recommendedName>
        <fullName evidence="4">Cystatin domain-containing protein</fullName>
    </recommendedName>
</protein>